<comment type="caution">
    <text evidence="1">The sequence shown here is derived from an EMBL/GenBank/DDBJ whole genome shotgun (WGS) entry which is preliminary data.</text>
</comment>
<name>A0A5S4ZMQ9_9FIRM</name>
<proteinExistence type="predicted"/>
<dbReference type="Proteomes" id="UP000323166">
    <property type="component" value="Unassembled WGS sequence"/>
</dbReference>
<dbReference type="AlphaFoldDB" id="A0A5S4ZMQ9"/>
<evidence type="ECO:0000313" key="1">
    <source>
        <dbReference type="EMBL" id="TYO92791.1"/>
    </source>
</evidence>
<sequence length="119" mass="13708">MKVIDKLDAAEISVSNHAVMRWSQRIDKGAKPSPEEIAFLLWLYFMADKIEWLIPQDLGIFCAADDIIFCGTLADGELVVKTFIGRKRTNPALRWDPVKAILWHNVQTRREMETYARAM</sequence>
<keyword evidence="2" id="KW-1185">Reference proteome</keyword>
<protein>
    <submittedName>
        <fullName evidence="1">Uncharacterized protein</fullName>
    </submittedName>
</protein>
<evidence type="ECO:0000313" key="2">
    <source>
        <dbReference type="Proteomes" id="UP000323166"/>
    </source>
</evidence>
<organism evidence="1 2">
    <name type="scientific">Desulfallas thermosapovorans DSM 6562</name>
    <dbReference type="NCBI Taxonomy" id="1121431"/>
    <lineage>
        <taxon>Bacteria</taxon>
        <taxon>Bacillati</taxon>
        <taxon>Bacillota</taxon>
        <taxon>Clostridia</taxon>
        <taxon>Eubacteriales</taxon>
        <taxon>Desulfallaceae</taxon>
        <taxon>Desulfallas</taxon>
    </lineage>
</organism>
<accession>A0A5S4ZMQ9</accession>
<reference evidence="1 2" key="1">
    <citation type="submission" date="2019-07" db="EMBL/GenBank/DDBJ databases">
        <title>Genomic Encyclopedia of Type Strains, Phase I: the one thousand microbial genomes (KMG-I) project.</title>
        <authorList>
            <person name="Kyrpides N."/>
        </authorList>
    </citation>
    <scope>NUCLEOTIDE SEQUENCE [LARGE SCALE GENOMIC DNA]</scope>
    <source>
        <strain evidence="1 2">DSM 6562</strain>
    </source>
</reference>
<gene>
    <name evidence="1" type="ORF">LX24_02798</name>
</gene>
<dbReference type="EMBL" id="VNHM01000022">
    <property type="protein sequence ID" value="TYO92791.1"/>
    <property type="molecule type" value="Genomic_DNA"/>
</dbReference>
<dbReference type="RefSeq" id="WP_166512729.1">
    <property type="nucleotide sequence ID" value="NZ_VNHM01000022.1"/>
</dbReference>